<comment type="caution">
    <text evidence="5">The sequence shown here is derived from an EMBL/GenBank/DDBJ whole genome shotgun (WGS) entry which is preliminary data.</text>
</comment>
<organism evidence="5 6">
    <name type="scientific">Arthrobacter terricola</name>
    <dbReference type="NCBI Taxonomy" id="2547396"/>
    <lineage>
        <taxon>Bacteria</taxon>
        <taxon>Bacillati</taxon>
        <taxon>Actinomycetota</taxon>
        <taxon>Actinomycetes</taxon>
        <taxon>Micrococcales</taxon>
        <taxon>Micrococcaceae</taxon>
        <taxon>Arthrobacter</taxon>
    </lineage>
</organism>
<dbReference type="Pfam" id="PF12833">
    <property type="entry name" value="HTH_18"/>
    <property type="match status" value="1"/>
</dbReference>
<proteinExistence type="predicted"/>
<dbReference type="InterPro" id="IPR009057">
    <property type="entry name" value="Homeodomain-like_sf"/>
</dbReference>
<gene>
    <name evidence="5" type="ORF">E1809_21120</name>
</gene>
<dbReference type="InterPro" id="IPR035418">
    <property type="entry name" value="AraC-bd_2"/>
</dbReference>
<dbReference type="InterPro" id="IPR018060">
    <property type="entry name" value="HTH_AraC"/>
</dbReference>
<dbReference type="AlphaFoldDB" id="A0A4R5K8H8"/>
<dbReference type="GO" id="GO:0003700">
    <property type="term" value="F:DNA-binding transcription factor activity"/>
    <property type="evidence" value="ECO:0007669"/>
    <property type="project" value="InterPro"/>
</dbReference>
<dbReference type="Gene3D" id="1.10.10.60">
    <property type="entry name" value="Homeodomain-like"/>
    <property type="match status" value="1"/>
</dbReference>
<evidence type="ECO:0000313" key="5">
    <source>
        <dbReference type="EMBL" id="TDF91266.1"/>
    </source>
</evidence>
<sequence length="373" mass="40324">MAKAPPSAFHSRLLARVSRDAGEHCVGPLRSIASQRPLDVGLHIAAPHRGPRKTKMIDYTVNSADAWEALCVEQFQLCSLDWAAPSFDAGLRASASTAQLSLRMLTAGPFGVSRTARDIRRHDCDDLMVVLHDAGAAGRVEHKGRQSELRPGDAVIIDTTRPYAFDFPQPIQQAVLKVPHGLAGRLAPDAGRVFHASDGPLGRVLRTILREFAEIDEPIRFGSDQSNQSLEATSLAVAAVDLVSAMYASGSSCISGLAGQTALLKSGQDLVRTRFRDPALTPSLIAEHLRISPRLLARIFSQAGTTPASYIRDVRLEEAARLLRSSYHRDVPIFDVGLRVGFADPTTFTRAFKRVHGVVPSEFRAGARAVTAA</sequence>
<keyword evidence="3" id="KW-0804">Transcription</keyword>
<dbReference type="SMART" id="SM00342">
    <property type="entry name" value="HTH_ARAC"/>
    <property type="match status" value="1"/>
</dbReference>
<dbReference type="PANTHER" id="PTHR46796">
    <property type="entry name" value="HTH-TYPE TRANSCRIPTIONAL ACTIVATOR RHAS-RELATED"/>
    <property type="match status" value="1"/>
</dbReference>
<evidence type="ECO:0000259" key="4">
    <source>
        <dbReference type="PROSITE" id="PS01124"/>
    </source>
</evidence>
<dbReference type="OrthoDB" id="9799345at2"/>
<dbReference type="InterPro" id="IPR050204">
    <property type="entry name" value="AraC_XylS_family_regulators"/>
</dbReference>
<dbReference type="GO" id="GO:0043565">
    <property type="term" value="F:sequence-specific DNA binding"/>
    <property type="evidence" value="ECO:0007669"/>
    <property type="project" value="InterPro"/>
</dbReference>
<keyword evidence="1" id="KW-0805">Transcription regulation</keyword>
<evidence type="ECO:0000256" key="1">
    <source>
        <dbReference type="ARBA" id="ARBA00023015"/>
    </source>
</evidence>
<name>A0A4R5K8H8_9MICC</name>
<dbReference type="EMBL" id="SMRU01000031">
    <property type="protein sequence ID" value="TDF91266.1"/>
    <property type="molecule type" value="Genomic_DNA"/>
</dbReference>
<dbReference type="SUPFAM" id="SSF46689">
    <property type="entry name" value="Homeodomain-like"/>
    <property type="match status" value="1"/>
</dbReference>
<evidence type="ECO:0000256" key="3">
    <source>
        <dbReference type="ARBA" id="ARBA00023163"/>
    </source>
</evidence>
<evidence type="ECO:0000256" key="2">
    <source>
        <dbReference type="ARBA" id="ARBA00023125"/>
    </source>
</evidence>
<dbReference type="PROSITE" id="PS01124">
    <property type="entry name" value="HTH_ARAC_FAMILY_2"/>
    <property type="match status" value="1"/>
</dbReference>
<dbReference type="Pfam" id="PF14525">
    <property type="entry name" value="AraC_binding_2"/>
    <property type="match status" value="1"/>
</dbReference>
<evidence type="ECO:0000313" key="6">
    <source>
        <dbReference type="Proteomes" id="UP000295511"/>
    </source>
</evidence>
<reference evidence="5 6" key="1">
    <citation type="submission" date="2019-03" db="EMBL/GenBank/DDBJ databases">
        <title>Whole genome sequence of Arthrobacter sp JH1-1.</title>
        <authorList>
            <person name="Trinh H.N."/>
        </authorList>
    </citation>
    <scope>NUCLEOTIDE SEQUENCE [LARGE SCALE GENOMIC DNA]</scope>
    <source>
        <strain evidence="5 6">JH1-1</strain>
    </source>
</reference>
<keyword evidence="2" id="KW-0238">DNA-binding</keyword>
<dbReference type="InterPro" id="IPR020449">
    <property type="entry name" value="Tscrpt_reg_AraC-type_HTH"/>
</dbReference>
<dbReference type="PANTHER" id="PTHR46796:SF6">
    <property type="entry name" value="ARAC SUBFAMILY"/>
    <property type="match status" value="1"/>
</dbReference>
<dbReference type="Proteomes" id="UP000295511">
    <property type="component" value="Unassembled WGS sequence"/>
</dbReference>
<dbReference type="PRINTS" id="PR00032">
    <property type="entry name" value="HTHARAC"/>
</dbReference>
<protein>
    <submittedName>
        <fullName evidence="5">Helix-turn-helix domain-containing protein</fullName>
    </submittedName>
</protein>
<accession>A0A4R5K8H8</accession>
<keyword evidence="6" id="KW-1185">Reference proteome</keyword>
<feature type="domain" description="HTH araC/xylS-type" evidence="4">
    <location>
        <begin position="265"/>
        <end position="366"/>
    </location>
</feature>